<organism evidence="2 3">
    <name type="scientific">Elysia crispata</name>
    <name type="common">lettuce slug</name>
    <dbReference type="NCBI Taxonomy" id="231223"/>
    <lineage>
        <taxon>Eukaryota</taxon>
        <taxon>Metazoa</taxon>
        <taxon>Spiralia</taxon>
        <taxon>Lophotrochozoa</taxon>
        <taxon>Mollusca</taxon>
        <taxon>Gastropoda</taxon>
        <taxon>Heterobranchia</taxon>
        <taxon>Euthyneura</taxon>
        <taxon>Panpulmonata</taxon>
        <taxon>Sacoglossa</taxon>
        <taxon>Placobranchoidea</taxon>
        <taxon>Plakobranchidae</taxon>
        <taxon>Elysia</taxon>
    </lineage>
</organism>
<evidence type="ECO:0000313" key="3">
    <source>
        <dbReference type="Proteomes" id="UP001283361"/>
    </source>
</evidence>
<sequence length="370" mass="38964">MEPHSNFLSHPAHAAAGLSLYPSISSSGILPPSPGAQDSAAARSALAVSGQNGWGNYGSPDSLVGAPNSCSMTSYPNLQLGAAGFPMNSKAAAYNAFAAGGDYLNNCRSMQIPSLGLNGMSRYHPGLYGEMYHHQAAAAGAHGPPYANGGSYFDMGAGLPPLPGRAELNCSSAQSDSSSTGDQVFRSSVVIHINLKFKHRDQKAGHGRDGNEAASLNLKPQVNILSRKEVGKETGDKTPLFIIGLSRRMPDTSDYFLILVVGLSCLKKKNRALGQSSRPSSYWATVTLHTEMTSNLLETDLSPELCPVLSSFVPTSPATHTNGQVLRLPLIIFATPCQGPRMPESSRKVEKGCHPGGSQVLSTRTQSDAP</sequence>
<comment type="caution">
    <text evidence="2">The sequence shown here is derived from an EMBL/GenBank/DDBJ whole genome shotgun (WGS) entry which is preliminary data.</text>
</comment>
<evidence type="ECO:0000313" key="2">
    <source>
        <dbReference type="EMBL" id="KAK3756554.1"/>
    </source>
</evidence>
<proteinExistence type="predicted"/>
<dbReference type="AlphaFoldDB" id="A0AAE1D408"/>
<gene>
    <name evidence="2" type="ORF">RRG08_061614</name>
</gene>
<dbReference type="EMBL" id="JAWDGP010005499">
    <property type="protein sequence ID" value="KAK3756554.1"/>
    <property type="molecule type" value="Genomic_DNA"/>
</dbReference>
<reference evidence="2" key="1">
    <citation type="journal article" date="2023" name="G3 (Bethesda)">
        <title>A reference genome for the long-term kleptoplast-retaining sea slug Elysia crispata morphotype clarki.</title>
        <authorList>
            <person name="Eastman K.E."/>
            <person name="Pendleton A.L."/>
            <person name="Shaikh M.A."/>
            <person name="Suttiyut T."/>
            <person name="Ogas R."/>
            <person name="Tomko P."/>
            <person name="Gavelis G."/>
            <person name="Widhalm J.R."/>
            <person name="Wisecaver J.H."/>
        </authorList>
    </citation>
    <scope>NUCLEOTIDE SEQUENCE</scope>
    <source>
        <strain evidence="2">ECLA1</strain>
    </source>
</reference>
<feature type="compositionally biased region" description="Polar residues" evidence="1">
    <location>
        <begin position="359"/>
        <end position="370"/>
    </location>
</feature>
<evidence type="ECO:0000256" key="1">
    <source>
        <dbReference type="SAM" id="MobiDB-lite"/>
    </source>
</evidence>
<keyword evidence="3" id="KW-1185">Reference proteome</keyword>
<accession>A0AAE1D408</accession>
<feature type="region of interest" description="Disordered" evidence="1">
    <location>
        <begin position="342"/>
        <end position="370"/>
    </location>
</feature>
<feature type="compositionally biased region" description="Basic and acidic residues" evidence="1">
    <location>
        <begin position="344"/>
        <end position="353"/>
    </location>
</feature>
<name>A0AAE1D408_9GAST</name>
<protein>
    <submittedName>
        <fullName evidence="2">Uncharacterized protein</fullName>
    </submittedName>
</protein>
<dbReference type="Proteomes" id="UP001283361">
    <property type="component" value="Unassembled WGS sequence"/>
</dbReference>